<proteinExistence type="predicted"/>
<dbReference type="Proteomes" id="UP001336250">
    <property type="component" value="Unassembled WGS sequence"/>
</dbReference>
<evidence type="ECO:0000313" key="2">
    <source>
        <dbReference type="Proteomes" id="UP001336250"/>
    </source>
</evidence>
<organism evidence="1 2">
    <name type="scientific">Aquincola agrisoli</name>
    <dbReference type="NCBI Taxonomy" id="3119538"/>
    <lineage>
        <taxon>Bacteria</taxon>
        <taxon>Pseudomonadati</taxon>
        <taxon>Pseudomonadota</taxon>
        <taxon>Betaproteobacteria</taxon>
        <taxon>Burkholderiales</taxon>
        <taxon>Sphaerotilaceae</taxon>
        <taxon>Aquincola</taxon>
    </lineage>
</organism>
<name>A0AAW9QB41_9BURK</name>
<evidence type="ECO:0000313" key="1">
    <source>
        <dbReference type="EMBL" id="MEF7616291.1"/>
    </source>
</evidence>
<sequence>MKMCSDCERLLTQPAAPAHGALARTGGETRLRYLCAGCGFGWTRHTHTHSLESQWLAVPQEPRHQPRFFPRQQQAALPA</sequence>
<dbReference type="RefSeq" id="WP_332291747.1">
    <property type="nucleotide sequence ID" value="NZ_JAZIBG010000039.1"/>
</dbReference>
<dbReference type="AlphaFoldDB" id="A0AAW9QB41"/>
<keyword evidence="2" id="KW-1185">Reference proteome</keyword>
<comment type="caution">
    <text evidence="1">The sequence shown here is derived from an EMBL/GenBank/DDBJ whole genome shotgun (WGS) entry which is preliminary data.</text>
</comment>
<protein>
    <submittedName>
        <fullName evidence="1">Uncharacterized protein</fullName>
    </submittedName>
</protein>
<accession>A0AAW9QB41</accession>
<reference evidence="1 2" key="1">
    <citation type="submission" date="2024-02" db="EMBL/GenBank/DDBJ databases">
        <title>Genome sequence of Aquincola sp. MAHUQ-54.</title>
        <authorList>
            <person name="Huq M.A."/>
        </authorList>
    </citation>
    <scope>NUCLEOTIDE SEQUENCE [LARGE SCALE GENOMIC DNA]</scope>
    <source>
        <strain evidence="1 2">MAHUQ-54</strain>
    </source>
</reference>
<gene>
    <name evidence="1" type="ORF">V4F39_20420</name>
</gene>
<dbReference type="EMBL" id="JAZIBG010000039">
    <property type="protein sequence ID" value="MEF7616291.1"/>
    <property type="molecule type" value="Genomic_DNA"/>
</dbReference>